<feature type="compositionally biased region" description="Pro residues" evidence="14">
    <location>
        <begin position="179"/>
        <end position="191"/>
    </location>
</feature>
<evidence type="ECO:0000256" key="2">
    <source>
        <dbReference type="ARBA" id="ARBA00008921"/>
    </source>
</evidence>
<feature type="transmembrane region" description="Helical" evidence="15">
    <location>
        <begin position="972"/>
        <end position="993"/>
    </location>
</feature>
<evidence type="ECO:0000256" key="9">
    <source>
        <dbReference type="ARBA" id="ARBA00023170"/>
    </source>
</evidence>
<reference evidence="17" key="2">
    <citation type="submission" date="2025-08" db="UniProtKB">
        <authorList>
            <consortium name="Ensembl"/>
        </authorList>
    </citation>
    <scope>IDENTIFICATION</scope>
</reference>
<reference evidence="17" key="3">
    <citation type="submission" date="2025-09" db="UniProtKB">
        <authorList>
            <consortium name="Ensembl"/>
        </authorList>
    </citation>
    <scope>IDENTIFICATION</scope>
</reference>
<dbReference type="InterPro" id="IPR052672">
    <property type="entry name" value="Type1_Cytokine_Rcpt_Type2"/>
</dbReference>
<keyword evidence="7 15" id="KW-0472">Membrane</keyword>
<feature type="compositionally biased region" description="Low complexity" evidence="14">
    <location>
        <begin position="54"/>
        <end position="65"/>
    </location>
</feature>
<dbReference type="FunFam" id="2.60.40.10:FF:000657">
    <property type="entry name" value="Leukemia inhibitory factor receptor"/>
    <property type="match status" value="1"/>
</dbReference>
<evidence type="ECO:0000256" key="10">
    <source>
        <dbReference type="ARBA" id="ARBA00023180"/>
    </source>
</evidence>
<evidence type="ECO:0000256" key="7">
    <source>
        <dbReference type="ARBA" id="ARBA00023136"/>
    </source>
</evidence>
<evidence type="ECO:0000256" key="5">
    <source>
        <dbReference type="ARBA" id="ARBA00022737"/>
    </source>
</evidence>
<evidence type="ECO:0000256" key="1">
    <source>
        <dbReference type="ARBA" id="ARBA00004479"/>
    </source>
</evidence>
<dbReference type="InterPro" id="IPR013783">
    <property type="entry name" value="Ig-like_fold"/>
</dbReference>
<dbReference type="GO" id="GO:0019838">
    <property type="term" value="F:growth factor binding"/>
    <property type="evidence" value="ECO:0007669"/>
    <property type="project" value="Ensembl"/>
</dbReference>
<name>A0A8I3W155_CALJA</name>
<evidence type="ECO:0000256" key="14">
    <source>
        <dbReference type="SAM" id="MobiDB-lite"/>
    </source>
</evidence>
<dbReference type="FunFam" id="2.60.40.10:FF:001148">
    <property type="entry name" value="oncostatin-M-specific receptor subunit beta"/>
    <property type="match status" value="1"/>
</dbReference>
<proteinExistence type="inferred from homology"/>
<evidence type="ECO:0000313" key="18">
    <source>
        <dbReference type="Proteomes" id="UP000008225"/>
    </source>
</evidence>
<dbReference type="PANTHER" id="PTHR48423">
    <property type="entry name" value="INTERLEUKIN-27 RECEPTOR SUBUNIT ALPHA"/>
    <property type="match status" value="1"/>
</dbReference>
<dbReference type="GO" id="GO:0005900">
    <property type="term" value="C:oncostatin-M receptor complex"/>
    <property type="evidence" value="ECO:0007669"/>
    <property type="project" value="Ensembl"/>
</dbReference>
<dbReference type="GO" id="GO:0004924">
    <property type="term" value="F:oncostatin-M receptor activity"/>
    <property type="evidence" value="ECO:0007669"/>
    <property type="project" value="Ensembl"/>
</dbReference>
<dbReference type="PROSITE" id="PS50853">
    <property type="entry name" value="FN3"/>
    <property type="match status" value="3"/>
</dbReference>
<feature type="compositionally biased region" description="Polar residues" evidence="14">
    <location>
        <begin position="80"/>
        <end position="90"/>
    </location>
</feature>
<keyword evidence="3 15" id="KW-0812">Transmembrane</keyword>
<keyword evidence="8" id="KW-1015">Disulfide bond</keyword>
<dbReference type="GO" id="GO:0008284">
    <property type="term" value="P:positive regulation of cell population proliferation"/>
    <property type="evidence" value="ECO:0007669"/>
    <property type="project" value="Ensembl"/>
</dbReference>
<feature type="compositionally biased region" description="Basic residues" evidence="14">
    <location>
        <begin position="91"/>
        <end position="104"/>
    </location>
</feature>
<dbReference type="PANTHER" id="PTHR48423:SF1">
    <property type="entry name" value="INTERLEUKIN-27 RECEPTOR SUBUNIT ALPHA"/>
    <property type="match status" value="1"/>
</dbReference>
<evidence type="ECO:0000256" key="3">
    <source>
        <dbReference type="ARBA" id="ARBA00022692"/>
    </source>
</evidence>
<feature type="domain" description="Fibronectin type-III" evidence="16">
    <location>
        <begin position="566"/>
        <end position="660"/>
    </location>
</feature>
<evidence type="ECO:0000256" key="4">
    <source>
        <dbReference type="ARBA" id="ARBA00022729"/>
    </source>
</evidence>
<reference evidence="17 18" key="1">
    <citation type="submission" date="2009-03" db="EMBL/GenBank/DDBJ databases">
        <authorList>
            <person name="Warren W."/>
            <person name="Ye L."/>
            <person name="Minx P."/>
            <person name="Worley K."/>
            <person name="Gibbs R."/>
            <person name="Wilson R.K."/>
        </authorList>
    </citation>
    <scope>NUCLEOTIDE SEQUENCE [LARGE SCALE GENOMIC DNA]</scope>
</reference>
<feature type="region of interest" description="Disordered" evidence="14">
    <location>
        <begin position="41"/>
        <end position="205"/>
    </location>
</feature>
<organism evidence="17 18">
    <name type="scientific">Callithrix jacchus</name>
    <name type="common">White-tufted-ear marmoset</name>
    <name type="synonym">Simia Jacchus</name>
    <dbReference type="NCBI Taxonomy" id="9483"/>
    <lineage>
        <taxon>Eukaryota</taxon>
        <taxon>Metazoa</taxon>
        <taxon>Chordata</taxon>
        <taxon>Craniata</taxon>
        <taxon>Vertebrata</taxon>
        <taxon>Euteleostomi</taxon>
        <taxon>Mammalia</taxon>
        <taxon>Eutheria</taxon>
        <taxon>Euarchontoglires</taxon>
        <taxon>Primates</taxon>
        <taxon>Haplorrhini</taxon>
        <taxon>Platyrrhini</taxon>
        <taxon>Cebidae</taxon>
        <taxon>Callitrichinae</taxon>
        <taxon>Callithrix</taxon>
        <taxon>Callithrix</taxon>
    </lineage>
</organism>
<dbReference type="SUPFAM" id="SSF49265">
    <property type="entry name" value="Fibronectin type III"/>
    <property type="match status" value="3"/>
</dbReference>
<dbReference type="FunFam" id="2.60.40.10:FF:001289">
    <property type="entry name" value="Oncostatin-M-specific receptor subunit beta"/>
    <property type="match status" value="1"/>
</dbReference>
<evidence type="ECO:0000256" key="12">
    <source>
        <dbReference type="ARBA" id="ARBA00071726"/>
    </source>
</evidence>
<dbReference type="SMART" id="SM00060">
    <property type="entry name" value="FN3"/>
    <property type="match status" value="4"/>
</dbReference>
<dbReference type="Gene3D" id="2.60.40.10">
    <property type="entry name" value="Immunoglobulins"/>
    <property type="match status" value="7"/>
</dbReference>
<comment type="subunit">
    <text evidence="11">Heterodimer composed of OSMR and IL6ST (type II OSM receptor). Heterodimer with IL31RA to form the IL31 receptor.</text>
</comment>
<dbReference type="Proteomes" id="UP000008225">
    <property type="component" value="Chromosome 2"/>
</dbReference>
<dbReference type="FunFam" id="2.60.40.10:FF:001286">
    <property type="entry name" value="Oncostatin-M-specific receptor subunit beta"/>
    <property type="match status" value="1"/>
</dbReference>
<keyword evidence="5" id="KW-0677">Repeat</keyword>
<protein>
    <recommendedName>
        <fullName evidence="12">Oncostatin-M-specific receptor subunit beta</fullName>
    </recommendedName>
    <alternativeName>
        <fullName evidence="13">Interleukin-31 receptor subunit beta</fullName>
    </alternativeName>
</protein>
<keyword evidence="4" id="KW-0732">Signal</keyword>
<dbReference type="Pfam" id="PF17971">
    <property type="entry name" value="LIFR_D2"/>
    <property type="match status" value="1"/>
</dbReference>
<accession>A0A8I3W155</accession>
<dbReference type="FunFam" id="2.60.40.10:FF:000578">
    <property type="entry name" value="Leukemia inhibitory factor receptor"/>
    <property type="match status" value="1"/>
</dbReference>
<keyword evidence="6 15" id="KW-1133">Transmembrane helix</keyword>
<comment type="subcellular location">
    <subcellularLocation>
        <location evidence="1">Membrane</location>
        <topology evidence="1">Single-pass type I membrane protein</topology>
    </subcellularLocation>
</comment>
<dbReference type="InterPro" id="IPR003961">
    <property type="entry name" value="FN3_dom"/>
</dbReference>
<evidence type="ECO:0000256" key="8">
    <source>
        <dbReference type="ARBA" id="ARBA00023157"/>
    </source>
</evidence>
<gene>
    <name evidence="17" type="primary">OSMR</name>
</gene>
<evidence type="ECO:0000313" key="17">
    <source>
        <dbReference type="Ensembl" id="ENSCJAP00000079265.1"/>
    </source>
</evidence>
<dbReference type="InterPro" id="IPR036116">
    <property type="entry name" value="FN3_sf"/>
</dbReference>
<dbReference type="OMA" id="GKMMQYN"/>
<dbReference type="FunFam" id="2.60.40.10:FF:000607">
    <property type="entry name" value="Leukemia inhibitory factor receptor"/>
    <property type="match status" value="1"/>
</dbReference>
<comment type="similarity">
    <text evidence="2">Belongs to the type I cytokine receptor family. Type 2 subfamily.</text>
</comment>
<dbReference type="AlphaFoldDB" id="A0A8I3W155"/>
<dbReference type="InterPro" id="IPR003529">
    <property type="entry name" value="Hematopoietin_rcpt_Gp130_CS"/>
</dbReference>
<evidence type="ECO:0000256" key="13">
    <source>
        <dbReference type="ARBA" id="ARBA00079310"/>
    </source>
</evidence>
<keyword evidence="10" id="KW-0325">Glycoprotein</keyword>
<keyword evidence="18" id="KW-1185">Reference proteome</keyword>
<dbReference type="CDD" id="cd00063">
    <property type="entry name" value="FN3"/>
    <property type="match status" value="4"/>
</dbReference>
<dbReference type="Ensembl" id="ENSCJAT00000133427.1">
    <property type="protein sequence ID" value="ENSCJAP00000079265.1"/>
    <property type="gene ID" value="ENSCJAG00000007577.4"/>
</dbReference>
<evidence type="ECO:0000256" key="6">
    <source>
        <dbReference type="ARBA" id="ARBA00022989"/>
    </source>
</evidence>
<keyword evidence="9" id="KW-0675">Receptor</keyword>
<sequence>METRPKVWLKDFLPEDFRRGSHRFGLWIGTTSAPVRYTAQPSSVTRLPSGPAGWPGRPWPGQQQRCAGRRASAAEFSVSAFPSQASTTSPSHRRPPARKVRVARSRLPQDPVRLPRGTEGRRIPVGPRSAKSAKQDGKLQKTSPLCPPPRFSRNSRPSALAPQLIHSPGPGRLGTSAPPSTPAPAPAPAPHTPRRTRPGSRSPSPAAKAELMALFEVFQTTFFLTLLSLRTYQSEVLAERVPLTPVSLKVSTNSARQSLHLQWTVQNLPYHQELKMVFQIQISRIETSNVIWVGNYSTTVKWNQVLHWSWESELPLECATHFVRIKSVVDDARFPEPNFWSNWSSWEEVSGKETSTERLKKPCKVTTPLSVQDSLGQDILFVFPKDKLVEEGANVTICYISRNIQNNVSCYWEGKQIYGEQLDPHVSVFHLSSVPFIRKTGADMYCEVSQGNVSTSIKGIVLFVSKVLEEPKDFSCETRDFKTLHCTWDPGVDTALGWSKQPSQSYTLFESFSGEKKLCTHQNWCNWQITQDSQETYNFTLIAENYLRKRSVNILFNLTHQVYPMNPFSVNFENVNATNAIMTWKVYSVKNNFTYLCQIEVYCEGKMKQQYNVSIKMNGEYFLSDLEPFTEYMARVRCAGASHFWKWSQWSGQNFTTLEAAPSEAPDVWRNVNSEPGSHIVTLFWKPLSKLHANGKILFYNVVVENLDKPSKSELHSVPAPAKSTKLTLDRHSYEIWVTANNSVGASPASIIVISADPENQEVEEERIADTEGRFSLSWKPQPGDVVGYVVDWCDHPQYTLCDLQWKNVGPNATSTVISTDAFRPGVRYNFRIYGLSTKRIACLLEKKTGYSQELAPSDNPHMLVDKLTSHSFTLSWKYYSTESQPGFIQGYHVYLKSKARQCHPRFERAVLTDGSECCKYKIDNPEEKALIVDNLKPKSVYEIFVTPFTSAGEGPNATFTKVTTPDEHSSMLIYILLPMSFCVLLIMIGCYLKSQWIKETCYPDIPDPYKSSILSLIKFKEKPHLTIMNVSDCIPDAIEVVSKPEGTKIQFRKSLTETELTKPNYLYLLPTEKNHSGPVPFICFENLTYNQATSDSGSCGHVPVPMKPPPSQLGLMISPENVKKALGKNYMNSLGEISAGGTNLNYVSQLASPMSGDKDSLPTNPVEPSNCSEYKRQMAVPLCLASPPLTENSSLSSITLLNPGEHYR</sequence>
<dbReference type="Pfam" id="PF25552">
    <property type="entry name" value="LIFR_D4"/>
    <property type="match status" value="1"/>
</dbReference>
<dbReference type="FunFam" id="2.60.40.10:FF:000738">
    <property type="entry name" value="Leukemia inhibitory factor receptor"/>
    <property type="match status" value="1"/>
</dbReference>
<evidence type="ECO:0000256" key="11">
    <source>
        <dbReference type="ARBA" id="ARBA00064786"/>
    </source>
</evidence>
<evidence type="ECO:0000259" key="16">
    <source>
        <dbReference type="PROSITE" id="PS50853"/>
    </source>
</evidence>
<dbReference type="InterPro" id="IPR040817">
    <property type="entry name" value="LIFR_D2"/>
</dbReference>
<feature type="domain" description="Fibronectin type-III" evidence="16">
    <location>
        <begin position="857"/>
        <end position="968"/>
    </location>
</feature>
<evidence type="ECO:0000256" key="15">
    <source>
        <dbReference type="SAM" id="Phobius"/>
    </source>
</evidence>
<feature type="domain" description="Fibronectin type-III" evidence="16">
    <location>
        <begin position="665"/>
        <end position="760"/>
    </location>
</feature>
<dbReference type="GeneTree" id="ENSGT00940000160851"/>
<dbReference type="PROSITE" id="PS01353">
    <property type="entry name" value="HEMATOPO_REC_L_F2"/>
    <property type="match status" value="1"/>
</dbReference>
<dbReference type="GO" id="GO:0016324">
    <property type="term" value="C:apical plasma membrane"/>
    <property type="evidence" value="ECO:0007669"/>
    <property type="project" value="Ensembl"/>
</dbReference>